<evidence type="ECO:0000313" key="8">
    <source>
        <dbReference type="EMBL" id="RLL47914.1"/>
    </source>
</evidence>
<name>A0A498D9X4_9BACI</name>
<dbReference type="InterPro" id="IPR013525">
    <property type="entry name" value="ABC2_TM"/>
</dbReference>
<evidence type="ECO:0000313" key="9">
    <source>
        <dbReference type="Proteomes" id="UP000270219"/>
    </source>
</evidence>
<evidence type="ECO:0000256" key="2">
    <source>
        <dbReference type="ARBA" id="ARBA00022475"/>
    </source>
</evidence>
<dbReference type="Proteomes" id="UP000270219">
    <property type="component" value="Unassembled WGS sequence"/>
</dbReference>
<dbReference type="InterPro" id="IPR051449">
    <property type="entry name" value="ABC-2_transporter_component"/>
</dbReference>
<feature type="domain" description="ABC-2 type transporter transmembrane" evidence="7">
    <location>
        <begin position="25"/>
        <end position="399"/>
    </location>
</feature>
<protein>
    <submittedName>
        <fullName evidence="8">ABC transporter permease</fullName>
    </submittedName>
</protein>
<dbReference type="RefSeq" id="WP_121520572.1">
    <property type="nucleotide sequence ID" value="NZ_RCHR01000001.1"/>
</dbReference>
<dbReference type="OrthoDB" id="2433097at2"/>
<dbReference type="EMBL" id="RCHR01000001">
    <property type="protein sequence ID" value="RLL47914.1"/>
    <property type="molecule type" value="Genomic_DNA"/>
</dbReference>
<dbReference type="PANTHER" id="PTHR30294:SF29">
    <property type="entry name" value="MULTIDRUG ABC TRANSPORTER PERMEASE YBHS-RELATED"/>
    <property type="match status" value="1"/>
</dbReference>
<evidence type="ECO:0000256" key="6">
    <source>
        <dbReference type="SAM" id="Phobius"/>
    </source>
</evidence>
<dbReference type="GO" id="GO:0140359">
    <property type="term" value="F:ABC-type transporter activity"/>
    <property type="evidence" value="ECO:0007669"/>
    <property type="project" value="InterPro"/>
</dbReference>
<comment type="caution">
    <text evidence="8">The sequence shown here is derived from an EMBL/GenBank/DDBJ whole genome shotgun (WGS) entry which is preliminary data.</text>
</comment>
<feature type="transmembrane region" description="Helical" evidence="6">
    <location>
        <begin position="21"/>
        <end position="48"/>
    </location>
</feature>
<keyword evidence="9" id="KW-1185">Reference proteome</keyword>
<evidence type="ECO:0000256" key="1">
    <source>
        <dbReference type="ARBA" id="ARBA00004651"/>
    </source>
</evidence>
<feature type="transmembrane region" description="Helical" evidence="6">
    <location>
        <begin position="296"/>
        <end position="318"/>
    </location>
</feature>
<comment type="subcellular location">
    <subcellularLocation>
        <location evidence="1">Cell membrane</location>
        <topology evidence="1">Multi-pass membrane protein</topology>
    </subcellularLocation>
</comment>
<evidence type="ECO:0000259" key="7">
    <source>
        <dbReference type="Pfam" id="PF12698"/>
    </source>
</evidence>
<feature type="transmembrane region" description="Helical" evidence="6">
    <location>
        <begin position="325"/>
        <end position="352"/>
    </location>
</feature>
<organism evidence="8 9">
    <name type="scientific">Oceanobacillus piezotolerans</name>
    <dbReference type="NCBI Taxonomy" id="2448030"/>
    <lineage>
        <taxon>Bacteria</taxon>
        <taxon>Bacillati</taxon>
        <taxon>Bacillota</taxon>
        <taxon>Bacilli</taxon>
        <taxon>Bacillales</taxon>
        <taxon>Bacillaceae</taxon>
        <taxon>Oceanobacillus</taxon>
    </lineage>
</organism>
<dbReference type="AlphaFoldDB" id="A0A498D9X4"/>
<accession>A0A498D9X4</accession>
<dbReference type="Pfam" id="PF12698">
    <property type="entry name" value="ABC2_membrane_3"/>
    <property type="match status" value="1"/>
</dbReference>
<feature type="transmembrane region" description="Helical" evidence="6">
    <location>
        <begin position="381"/>
        <end position="401"/>
    </location>
</feature>
<gene>
    <name evidence="8" type="ORF">D8M04_01150</name>
</gene>
<keyword evidence="3 6" id="KW-0812">Transmembrane</keyword>
<keyword evidence="5 6" id="KW-0472">Membrane</keyword>
<keyword evidence="2" id="KW-1003">Cell membrane</keyword>
<feature type="transmembrane region" description="Helical" evidence="6">
    <location>
        <begin position="212"/>
        <end position="235"/>
    </location>
</feature>
<proteinExistence type="predicted"/>
<dbReference type="GO" id="GO:0005886">
    <property type="term" value="C:plasma membrane"/>
    <property type="evidence" value="ECO:0007669"/>
    <property type="project" value="UniProtKB-SubCell"/>
</dbReference>
<reference evidence="8 9" key="1">
    <citation type="submission" date="2018-10" db="EMBL/GenBank/DDBJ databases">
        <title>Oceanobacillus sp. YLB-02 draft genome.</title>
        <authorList>
            <person name="Yu L."/>
        </authorList>
    </citation>
    <scope>NUCLEOTIDE SEQUENCE [LARGE SCALE GENOMIC DNA]</scope>
    <source>
        <strain evidence="8 9">YLB-02</strain>
    </source>
</reference>
<evidence type="ECO:0000256" key="5">
    <source>
        <dbReference type="ARBA" id="ARBA00023136"/>
    </source>
</evidence>
<evidence type="ECO:0000256" key="4">
    <source>
        <dbReference type="ARBA" id="ARBA00022989"/>
    </source>
</evidence>
<feature type="transmembrane region" description="Helical" evidence="6">
    <location>
        <begin position="262"/>
        <end position="284"/>
    </location>
</feature>
<keyword evidence="4 6" id="KW-1133">Transmembrane helix</keyword>
<sequence length="407" mass="47222">MEFIKHIVLFMKNNIMLLKRKWLSLPLLFIFPILIVGIITYLIISFLIPDETDPIRVGLVDLDQSTETELVIQLMEESTQFGHYIVIEHMSEKEAKQGLQSNQIHTYLIFPENFTNDLYRGNSVVLPIIGNANYRTESMVINEIINSVARHIRSSQANILTINEYAKELNMNDEERMDLVFEQFKEFVFYTLGSSQIVDDQELINHATSSPIHYYGISGWFVIMTIWVLVIYLFLTRHNTTRLQERLKLYGITELKQQIAKVIVTLCVSFVFSLTAFFILQRGLAFELNTENNIRIAILMVLYILALLFCLAIIEAIFPSIRLMLFAQCLVTVILLFLSGAILPIIYLPLWIQEIAPLSFSYESFYWLTEILLNNRYFTDFIPILTISVAELFILISISGWKERVKA</sequence>
<dbReference type="Gene3D" id="3.40.1710.10">
    <property type="entry name" value="abc type-2 transporter like domain"/>
    <property type="match status" value="1"/>
</dbReference>
<dbReference type="PANTHER" id="PTHR30294">
    <property type="entry name" value="MEMBRANE COMPONENT OF ABC TRANSPORTER YHHJ-RELATED"/>
    <property type="match status" value="1"/>
</dbReference>
<evidence type="ECO:0000256" key="3">
    <source>
        <dbReference type="ARBA" id="ARBA00022692"/>
    </source>
</evidence>